<protein>
    <submittedName>
        <fullName evidence="1">Uncharacterized protein</fullName>
    </submittedName>
</protein>
<comment type="caution">
    <text evidence="1">The sequence shown here is derived from an EMBL/GenBank/DDBJ whole genome shotgun (WGS) entry which is preliminary data.</text>
</comment>
<accession>A0AA88M7V8</accession>
<proteinExistence type="predicted"/>
<evidence type="ECO:0000313" key="1">
    <source>
        <dbReference type="EMBL" id="KAK2832617.1"/>
    </source>
</evidence>
<gene>
    <name evidence="1" type="ORF">Q7C36_016079</name>
</gene>
<dbReference type="AlphaFoldDB" id="A0AA88M7V8"/>
<reference evidence="1" key="1">
    <citation type="submission" date="2023-08" db="EMBL/GenBank/DDBJ databases">
        <title>Pelteobagrus vachellii genome.</title>
        <authorList>
            <person name="Liu H."/>
        </authorList>
    </citation>
    <scope>NUCLEOTIDE SEQUENCE</scope>
    <source>
        <strain evidence="1">PRFRI_2022a</strain>
        <tissue evidence="1">Muscle</tissue>
    </source>
</reference>
<dbReference type="EMBL" id="JAVHJS010000016">
    <property type="protein sequence ID" value="KAK2832617.1"/>
    <property type="molecule type" value="Genomic_DNA"/>
</dbReference>
<sequence length="126" mass="13747">MQQASFSGSNLKECWAWVMKHGIRSLPPTAISWSTIVQIDQVTKSIVSTRKLPSMNKKVPTDQLNQGVQVTNYCILPPMLPEIPGLLTGSIHSPQENGTCQLPPATAGLDFLPPPGMELILPTQRT</sequence>
<dbReference type="Proteomes" id="UP001187315">
    <property type="component" value="Unassembled WGS sequence"/>
</dbReference>
<organism evidence="1 2">
    <name type="scientific">Tachysurus vachellii</name>
    <name type="common">Darkbarbel catfish</name>
    <name type="synonym">Pelteobagrus vachellii</name>
    <dbReference type="NCBI Taxonomy" id="175792"/>
    <lineage>
        <taxon>Eukaryota</taxon>
        <taxon>Metazoa</taxon>
        <taxon>Chordata</taxon>
        <taxon>Craniata</taxon>
        <taxon>Vertebrata</taxon>
        <taxon>Euteleostomi</taxon>
        <taxon>Actinopterygii</taxon>
        <taxon>Neopterygii</taxon>
        <taxon>Teleostei</taxon>
        <taxon>Ostariophysi</taxon>
        <taxon>Siluriformes</taxon>
        <taxon>Bagridae</taxon>
        <taxon>Tachysurus</taxon>
    </lineage>
</organism>
<keyword evidence="2" id="KW-1185">Reference proteome</keyword>
<name>A0AA88M7V8_TACVA</name>
<evidence type="ECO:0000313" key="2">
    <source>
        <dbReference type="Proteomes" id="UP001187315"/>
    </source>
</evidence>